<comment type="caution">
    <text evidence="2">The sequence shown here is derived from an EMBL/GenBank/DDBJ whole genome shotgun (WGS) entry which is preliminary data.</text>
</comment>
<dbReference type="Gene3D" id="3.20.20.100">
    <property type="entry name" value="NADP-dependent oxidoreductase domain"/>
    <property type="match status" value="1"/>
</dbReference>
<evidence type="ECO:0000313" key="3">
    <source>
        <dbReference type="Proteomes" id="UP001203338"/>
    </source>
</evidence>
<sequence>MAYGCMGLGGGWNWDAITREHIDQAHKVIDTALESGINFFDHTDIYAFGKAEEVFGRALAERPELRHLMNCIAAVRYVYLVCPTCPGHR</sequence>
<dbReference type="Proteomes" id="UP001203338">
    <property type="component" value="Unassembled WGS sequence"/>
</dbReference>
<gene>
    <name evidence="2" type="ORF">M3P05_04470</name>
</gene>
<reference evidence="2 3" key="1">
    <citation type="submission" date="2022-05" db="EMBL/GenBank/DDBJ databases">
        <authorList>
            <person name="Park J.-S."/>
        </authorList>
    </citation>
    <scope>NUCLEOTIDE SEQUENCE [LARGE SCALE GENOMIC DNA]</scope>
    <source>
        <strain evidence="2 3">2012CJ34-2</strain>
    </source>
</reference>
<protein>
    <submittedName>
        <fullName evidence="2">Aldo/keto reductase</fullName>
    </submittedName>
</protein>
<accession>A0ABT0PD16</accession>
<evidence type="ECO:0000259" key="1">
    <source>
        <dbReference type="Pfam" id="PF00248"/>
    </source>
</evidence>
<organism evidence="2 3">
    <name type="scientific">Parendozoicomonas callyspongiae</name>
    <dbReference type="NCBI Taxonomy" id="2942213"/>
    <lineage>
        <taxon>Bacteria</taxon>
        <taxon>Pseudomonadati</taxon>
        <taxon>Pseudomonadota</taxon>
        <taxon>Gammaproteobacteria</taxon>
        <taxon>Oceanospirillales</taxon>
        <taxon>Endozoicomonadaceae</taxon>
        <taxon>Parendozoicomonas</taxon>
    </lineage>
</organism>
<evidence type="ECO:0000313" key="2">
    <source>
        <dbReference type="EMBL" id="MCL6269198.1"/>
    </source>
</evidence>
<dbReference type="InterPro" id="IPR036812">
    <property type="entry name" value="NAD(P)_OxRdtase_dom_sf"/>
</dbReference>
<dbReference type="Pfam" id="PF00248">
    <property type="entry name" value="Aldo_ket_red"/>
    <property type="match status" value="1"/>
</dbReference>
<dbReference type="SUPFAM" id="SSF51430">
    <property type="entry name" value="NAD(P)-linked oxidoreductase"/>
    <property type="match status" value="1"/>
</dbReference>
<dbReference type="RefSeq" id="WP_249698150.1">
    <property type="nucleotide sequence ID" value="NZ_JAMFLX010000004.1"/>
</dbReference>
<proteinExistence type="predicted"/>
<name>A0ABT0PD16_9GAMM</name>
<dbReference type="InterPro" id="IPR023210">
    <property type="entry name" value="NADP_OxRdtase_dom"/>
</dbReference>
<feature type="domain" description="NADP-dependent oxidoreductase" evidence="1">
    <location>
        <begin position="1"/>
        <end position="63"/>
    </location>
</feature>
<dbReference type="EMBL" id="JAMFLX010000004">
    <property type="protein sequence ID" value="MCL6269198.1"/>
    <property type="molecule type" value="Genomic_DNA"/>
</dbReference>
<keyword evidence="3" id="KW-1185">Reference proteome</keyword>